<accession>A0A0G4K6Z6</accession>
<protein>
    <recommendedName>
        <fullName evidence="2">Ribosome-binding factor A</fullName>
    </recommendedName>
</protein>
<dbReference type="Pfam" id="PF02033">
    <property type="entry name" value="RBFA"/>
    <property type="match status" value="1"/>
</dbReference>
<organism evidence="3 4">
    <name type="scientific">Brachyspira suanatina</name>
    <dbReference type="NCBI Taxonomy" id="381802"/>
    <lineage>
        <taxon>Bacteria</taxon>
        <taxon>Pseudomonadati</taxon>
        <taxon>Spirochaetota</taxon>
        <taxon>Spirochaetia</taxon>
        <taxon>Brachyspirales</taxon>
        <taxon>Brachyspiraceae</taxon>
        <taxon>Brachyspira</taxon>
    </lineage>
</organism>
<gene>
    <name evidence="2" type="primary">rbfA</name>
    <name evidence="3" type="ORF">BRSU_1459</name>
</gene>
<comment type="similarity">
    <text evidence="2">Belongs to the RbfA family.</text>
</comment>
<comment type="function">
    <text evidence="2">One of several proteins that assist in the late maturation steps of the functional core of the 30S ribosomal subunit. Associates with free 30S ribosomal subunits (but not with 30S subunits that are part of 70S ribosomes or polysomes). Required for efficient processing of 16S rRNA. May interact with the 5'-terminal helix region of 16S rRNA.</text>
</comment>
<dbReference type="GeneID" id="44969710"/>
<comment type="subunit">
    <text evidence="2">Monomer. Binds 30S ribosomal subunits, but not 50S ribosomal subunits or 70S ribosomes.</text>
</comment>
<dbReference type="SUPFAM" id="SSF89919">
    <property type="entry name" value="Ribosome-binding factor A, RbfA"/>
    <property type="match status" value="1"/>
</dbReference>
<dbReference type="GO" id="GO:0030490">
    <property type="term" value="P:maturation of SSU-rRNA"/>
    <property type="evidence" value="ECO:0007669"/>
    <property type="project" value="UniProtKB-UniRule"/>
</dbReference>
<dbReference type="InterPro" id="IPR015946">
    <property type="entry name" value="KH_dom-like_a/b"/>
</dbReference>
<comment type="subcellular location">
    <subcellularLocation>
        <location evidence="2">Cytoplasm</location>
    </subcellularLocation>
</comment>
<keyword evidence="1 2" id="KW-0690">Ribosome biogenesis</keyword>
<dbReference type="HAMAP" id="MF_00003">
    <property type="entry name" value="RbfA"/>
    <property type="match status" value="1"/>
</dbReference>
<keyword evidence="2" id="KW-0963">Cytoplasm</keyword>
<evidence type="ECO:0000256" key="1">
    <source>
        <dbReference type="ARBA" id="ARBA00022517"/>
    </source>
</evidence>
<dbReference type="AlphaFoldDB" id="A0A0G4K6Z6"/>
<proteinExistence type="inferred from homology"/>
<dbReference type="EMBL" id="CVLB01000001">
    <property type="protein sequence ID" value="CRF33465.1"/>
    <property type="molecule type" value="Genomic_DNA"/>
</dbReference>
<evidence type="ECO:0000313" key="3">
    <source>
        <dbReference type="EMBL" id="CRF33465.1"/>
    </source>
</evidence>
<dbReference type="OrthoDB" id="307788at2"/>
<dbReference type="InterPro" id="IPR000238">
    <property type="entry name" value="RbfA"/>
</dbReference>
<reference evidence="4" key="1">
    <citation type="submission" date="2015-04" db="EMBL/GenBank/DDBJ databases">
        <authorList>
            <person name="Mushtaq Mamoona"/>
        </authorList>
    </citation>
    <scope>NUCLEOTIDE SEQUENCE [LARGE SCALE GENOMIC DNA]</scope>
    <source>
        <strain evidence="4">AN4859/03</strain>
    </source>
</reference>
<keyword evidence="4" id="KW-1185">Reference proteome</keyword>
<dbReference type="InterPro" id="IPR023799">
    <property type="entry name" value="RbfA_dom_sf"/>
</dbReference>
<dbReference type="PANTHER" id="PTHR33515">
    <property type="entry name" value="RIBOSOME-BINDING FACTOR A, CHLOROPLASTIC-RELATED"/>
    <property type="match status" value="1"/>
</dbReference>
<dbReference type="GO" id="GO:0005829">
    <property type="term" value="C:cytosol"/>
    <property type="evidence" value="ECO:0007669"/>
    <property type="project" value="TreeGrafter"/>
</dbReference>
<name>A0A0G4K6Z6_9SPIR</name>
<evidence type="ECO:0000256" key="2">
    <source>
        <dbReference type="HAMAP-Rule" id="MF_00003"/>
    </source>
</evidence>
<dbReference type="Proteomes" id="UP000043763">
    <property type="component" value="Unassembled WGS sequence"/>
</dbReference>
<evidence type="ECO:0000313" key="4">
    <source>
        <dbReference type="Proteomes" id="UP000043763"/>
    </source>
</evidence>
<dbReference type="PANTHER" id="PTHR33515:SF1">
    <property type="entry name" value="RIBOSOME-BINDING FACTOR A, CHLOROPLASTIC-RELATED"/>
    <property type="match status" value="1"/>
</dbReference>
<dbReference type="NCBIfam" id="TIGR00082">
    <property type="entry name" value="rbfA"/>
    <property type="match status" value="1"/>
</dbReference>
<sequence length="122" mass="14226">MSSHRILRVNENIKQTLSMIIMREIEDPRIKNNLVTITKVDTAKDLKNAKVYFVCLHEDKQNEVLNGLNSAKGVIFSYLKKQLTIRYVPNLTFHYDKNLIETNKVLTDIKNLDIPEEIPEEN</sequence>
<dbReference type="GO" id="GO:0043024">
    <property type="term" value="F:ribosomal small subunit binding"/>
    <property type="evidence" value="ECO:0007669"/>
    <property type="project" value="TreeGrafter"/>
</dbReference>
<dbReference type="RefSeq" id="WP_014487615.1">
    <property type="nucleotide sequence ID" value="NZ_CVLB01000001.1"/>
</dbReference>
<dbReference type="Gene3D" id="3.30.300.20">
    <property type="match status" value="1"/>
</dbReference>